<protein>
    <submittedName>
        <fullName evidence="1">Uncharacterized protein</fullName>
    </submittedName>
</protein>
<dbReference type="Proteomes" id="UP000821845">
    <property type="component" value="Chromosome 10"/>
</dbReference>
<proteinExistence type="predicted"/>
<reference evidence="1" key="1">
    <citation type="submission" date="2020-05" db="EMBL/GenBank/DDBJ databases">
        <title>Large-scale comparative analyses of tick genomes elucidate their genetic diversity and vector capacities.</title>
        <authorList>
            <person name="Jia N."/>
            <person name="Wang J."/>
            <person name="Shi W."/>
            <person name="Du L."/>
            <person name="Sun Y."/>
            <person name="Zhan W."/>
            <person name="Jiang J."/>
            <person name="Wang Q."/>
            <person name="Zhang B."/>
            <person name="Ji P."/>
            <person name="Sakyi L.B."/>
            <person name="Cui X."/>
            <person name="Yuan T."/>
            <person name="Jiang B."/>
            <person name="Yang W."/>
            <person name="Lam T.T.-Y."/>
            <person name="Chang Q."/>
            <person name="Ding S."/>
            <person name="Wang X."/>
            <person name="Zhu J."/>
            <person name="Ruan X."/>
            <person name="Zhao L."/>
            <person name="Wei J."/>
            <person name="Que T."/>
            <person name="Du C."/>
            <person name="Cheng J."/>
            <person name="Dai P."/>
            <person name="Han X."/>
            <person name="Huang E."/>
            <person name="Gao Y."/>
            <person name="Liu J."/>
            <person name="Shao H."/>
            <person name="Ye R."/>
            <person name="Li L."/>
            <person name="Wei W."/>
            <person name="Wang X."/>
            <person name="Wang C."/>
            <person name="Yang T."/>
            <person name="Huo Q."/>
            <person name="Li W."/>
            <person name="Guo W."/>
            <person name="Chen H."/>
            <person name="Zhou L."/>
            <person name="Ni X."/>
            <person name="Tian J."/>
            <person name="Zhou Y."/>
            <person name="Sheng Y."/>
            <person name="Liu T."/>
            <person name="Pan Y."/>
            <person name="Xia L."/>
            <person name="Li J."/>
            <person name="Zhao F."/>
            <person name="Cao W."/>
        </authorList>
    </citation>
    <scope>NUCLEOTIDE SEQUENCE</scope>
    <source>
        <strain evidence="1">Hyas-2018</strain>
    </source>
</reference>
<dbReference type="EMBL" id="CM023490">
    <property type="protein sequence ID" value="KAH6943266.1"/>
    <property type="molecule type" value="Genomic_DNA"/>
</dbReference>
<sequence length="349" mass="39372">MHSVQIVLIQTAKNRQRSLDKKNAFVLALLFQACSSLSKSSAAGHRYPYSRPSKSAKVMASTTTEENELRVAPFTSDLAPERYVEITRGASFSRGVFQLFEKVFTTPSDESQQFLDIGCGTGDFTRDWILPSCEPCKRIVAVDSSPSMLKYAGENYGHAKITYEQLDIDEDVSEFLKKHGAFHRVYSFRTLQWCKDLAHALRNIAQILVPGGECLLYFHARSFMMESFKEMSRLEPWTKYANVLLRGVPPSQEIVDQKGQHAYLSAALSSAGLMPYTAEVLIKPPEAPSLDAPLFQIASPLYQLLSEEEKPVFLETLSTRLPEWYESYCNTSGHMSWSSFLVHARKPEL</sequence>
<accession>A0ACB7TAW3</accession>
<name>A0ACB7TAW3_HYAAI</name>
<keyword evidence="2" id="KW-1185">Reference proteome</keyword>
<evidence type="ECO:0000313" key="1">
    <source>
        <dbReference type="EMBL" id="KAH6943266.1"/>
    </source>
</evidence>
<gene>
    <name evidence="1" type="ORF">HPB50_018292</name>
</gene>
<evidence type="ECO:0000313" key="2">
    <source>
        <dbReference type="Proteomes" id="UP000821845"/>
    </source>
</evidence>
<organism evidence="1 2">
    <name type="scientific">Hyalomma asiaticum</name>
    <name type="common">Tick</name>
    <dbReference type="NCBI Taxonomy" id="266040"/>
    <lineage>
        <taxon>Eukaryota</taxon>
        <taxon>Metazoa</taxon>
        <taxon>Ecdysozoa</taxon>
        <taxon>Arthropoda</taxon>
        <taxon>Chelicerata</taxon>
        <taxon>Arachnida</taxon>
        <taxon>Acari</taxon>
        <taxon>Parasitiformes</taxon>
        <taxon>Ixodida</taxon>
        <taxon>Ixodoidea</taxon>
        <taxon>Ixodidae</taxon>
        <taxon>Hyalomminae</taxon>
        <taxon>Hyalomma</taxon>
    </lineage>
</organism>
<comment type="caution">
    <text evidence="1">The sequence shown here is derived from an EMBL/GenBank/DDBJ whole genome shotgun (WGS) entry which is preliminary data.</text>
</comment>